<evidence type="ECO:0000256" key="9">
    <source>
        <dbReference type="ARBA" id="ARBA00022729"/>
    </source>
</evidence>
<dbReference type="InterPro" id="IPR017441">
    <property type="entry name" value="Protein_kinase_ATP_BS"/>
</dbReference>
<reference evidence="22" key="2">
    <citation type="submission" date="2023-04" db="EMBL/GenBank/DDBJ databases">
        <authorList>
            <person name="Bruccoleri R.E."/>
            <person name="Oakeley E.J."/>
            <person name="Faust A.-M."/>
            <person name="Dessus-Babus S."/>
            <person name="Altorfer M."/>
            <person name="Burckhardt D."/>
            <person name="Oertli M."/>
            <person name="Naumann U."/>
            <person name="Petersen F."/>
            <person name="Wong J."/>
        </authorList>
    </citation>
    <scope>NUCLEOTIDE SEQUENCE</scope>
    <source>
        <strain evidence="22">GSM-AAB239-AS_SAM_17_03QT</strain>
        <tissue evidence="22">Leaf</tissue>
    </source>
</reference>
<name>A0AAX6EUA7_IRIPA</name>
<dbReference type="InterPro" id="IPR001220">
    <property type="entry name" value="Legume_lectin_dom"/>
</dbReference>
<dbReference type="Gene3D" id="3.30.200.20">
    <property type="entry name" value="Phosphorylase Kinase, domain 1"/>
    <property type="match status" value="1"/>
</dbReference>
<dbReference type="PROSITE" id="PS00107">
    <property type="entry name" value="PROTEIN_KINASE_ATP"/>
    <property type="match status" value="1"/>
</dbReference>
<keyword evidence="5" id="KW-1003">Cell membrane</keyword>
<keyword evidence="11 18" id="KW-0547">Nucleotide-binding</keyword>
<gene>
    <name evidence="22" type="ORF">M6B38_172145</name>
</gene>
<comment type="similarity">
    <text evidence="2">In the N-terminal section; belongs to the leguminous lectin family.</text>
</comment>
<keyword evidence="7" id="KW-0808">Transferase</keyword>
<keyword evidence="13 18" id="KW-0067">ATP-binding</keyword>
<dbReference type="CDD" id="cd06899">
    <property type="entry name" value="lectin_legume_LecRK_Arcelin_ConA"/>
    <property type="match status" value="1"/>
</dbReference>
<evidence type="ECO:0000256" key="6">
    <source>
        <dbReference type="ARBA" id="ARBA00022527"/>
    </source>
</evidence>
<keyword evidence="6" id="KW-0723">Serine/threonine-protein kinase</keyword>
<keyword evidence="15 19" id="KW-0472">Membrane</keyword>
<dbReference type="InterPro" id="IPR008271">
    <property type="entry name" value="Ser/Thr_kinase_AS"/>
</dbReference>
<dbReference type="FunFam" id="3.30.200.20:FF:000039">
    <property type="entry name" value="receptor-like protein kinase FERONIA"/>
    <property type="match status" value="1"/>
</dbReference>
<dbReference type="FunFam" id="2.60.120.200:FF:000051">
    <property type="entry name" value="L-type lectin-domain containing receptor kinase V.9"/>
    <property type="match status" value="1"/>
</dbReference>
<dbReference type="Gene3D" id="2.60.120.200">
    <property type="match status" value="1"/>
</dbReference>
<keyword evidence="9 20" id="KW-0732">Signal</keyword>
<evidence type="ECO:0000256" key="3">
    <source>
        <dbReference type="ARBA" id="ARBA00010217"/>
    </source>
</evidence>
<feature type="signal peptide" evidence="20">
    <location>
        <begin position="1"/>
        <end position="25"/>
    </location>
</feature>
<dbReference type="CDD" id="cd14066">
    <property type="entry name" value="STKc_IRAK"/>
    <property type="match status" value="1"/>
</dbReference>
<dbReference type="AlphaFoldDB" id="A0AAX6EUA7"/>
<evidence type="ECO:0000256" key="17">
    <source>
        <dbReference type="ARBA" id="ARBA00023180"/>
    </source>
</evidence>
<dbReference type="InterPro" id="IPR000719">
    <property type="entry name" value="Prot_kinase_dom"/>
</dbReference>
<dbReference type="SUPFAM" id="SSF49899">
    <property type="entry name" value="Concanavalin A-like lectins/glucanases"/>
    <property type="match status" value="1"/>
</dbReference>
<comment type="subcellular location">
    <subcellularLocation>
        <location evidence="1">Cell membrane</location>
        <topology evidence="1">Single-pass type I membrane protein</topology>
    </subcellularLocation>
</comment>
<reference evidence="22" key="1">
    <citation type="journal article" date="2023" name="GigaByte">
        <title>Genome assembly of the bearded iris, Iris pallida Lam.</title>
        <authorList>
            <person name="Bruccoleri R.E."/>
            <person name="Oakeley E.J."/>
            <person name="Faust A.M.E."/>
            <person name="Altorfer M."/>
            <person name="Dessus-Babus S."/>
            <person name="Burckhardt D."/>
            <person name="Oertli M."/>
            <person name="Naumann U."/>
            <person name="Petersen F."/>
            <person name="Wong J."/>
        </authorList>
    </citation>
    <scope>NUCLEOTIDE SEQUENCE</scope>
    <source>
        <strain evidence="22">GSM-AAB239-AS_SAM_17_03QT</strain>
    </source>
</reference>
<evidence type="ECO:0000256" key="7">
    <source>
        <dbReference type="ARBA" id="ARBA00022679"/>
    </source>
</evidence>
<feature type="binding site" evidence="18">
    <location>
        <position position="377"/>
    </location>
    <ligand>
        <name>ATP</name>
        <dbReference type="ChEBI" id="CHEBI:30616"/>
    </ligand>
</feature>
<proteinExistence type="inferred from homology"/>
<dbReference type="Pfam" id="PF00139">
    <property type="entry name" value="Lectin_legB"/>
    <property type="match status" value="1"/>
</dbReference>
<evidence type="ECO:0000256" key="11">
    <source>
        <dbReference type="ARBA" id="ARBA00022741"/>
    </source>
</evidence>
<dbReference type="InterPro" id="IPR013320">
    <property type="entry name" value="ConA-like_dom_sf"/>
</dbReference>
<sequence length="655" mass="72265">MMPSMFLGTFFYLFLFLSFATSSESKFVFNGFSGAKLGLDGDALVASNGLLSLTSRTSLVKGHAFHQTPLNFKSPVGRPLSFSTTFACAISGQYNYDISAHGMAFLISPTTNFSTALSAQFLGLFNSENSGNSTNRILAVELDTLQNPEFQDIDDNHVGIDVNGLRSVASRTAGYYHDSNGGFRNLTLHSGQPMQVWVDFDGEAMQLNVTMAPLQIPKPSRPLLSRTLNLSSVMLDSMYVGFSSATGSSSPTSHYILGWSFTMNGEADPLDYAKLPQLPLLTVPHSGISKSLAILLPFVICSFLLLVVATLVFLIRRAKYAELLEDWEREYATHRFPYRDLFRATRGFDVKQLIGVGGFGSVYRGVLPPSKREVAVKRVSHDSGSQGMKEFVAEIVSIGRLRHPNIAQLLGYCRRRGELLLIYDFMPNSSLDKYLYDHSGPSLDWARRFGIIKGVASALVYLHEEWEKVVIHRDIKASNVLLDGEWNAKLGDFGLARSCQHGIDPRSTRIIGTIGYLAPELSRTGRSSTMTDVFAFGAFLLEVACGRRPLVLEAQGEKLVLVDWVLENWKEGTVLATMDPRLAEECSSAVEIEMVLTLGLLCSHPVPEARPSMRQVTQFLDGDEALPELSAAYMSYSYPSLIQNKAIYGDYGMSL</sequence>
<dbReference type="EMBL" id="JANAVB010034016">
    <property type="protein sequence ID" value="KAJ6807345.1"/>
    <property type="molecule type" value="Genomic_DNA"/>
</dbReference>
<keyword evidence="8 19" id="KW-0812">Transmembrane</keyword>
<dbReference type="PROSITE" id="PS50011">
    <property type="entry name" value="PROTEIN_KINASE_DOM"/>
    <property type="match status" value="1"/>
</dbReference>
<evidence type="ECO:0000256" key="2">
    <source>
        <dbReference type="ARBA" id="ARBA00008536"/>
    </source>
</evidence>
<evidence type="ECO:0000259" key="21">
    <source>
        <dbReference type="PROSITE" id="PS50011"/>
    </source>
</evidence>
<feature type="transmembrane region" description="Helical" evidence="19">
    <location>
        <begin position="292"/>
        <end position="315"/>
    </location>
</feature>
<evidence type="ECO:0000256" key="14">
    <source>
        <dbReference type="ARBA" id="ARBA00022989"/>
    </source>
</evidence>
<evidence type="ECO:0000256" key="1">
    <source>
        <dbReference type="ARBA" id="ARBA00004251"/>
    </source>
</evidence>
<dbReference type="Pfam" id="PF07714">
    <property type="entry name" value="PK_Tyr_Ser-Thr"/>
    <property type="match status" value="1"/>
</dbReference>
<dbReference type="InterPro" id="IPR001245">
    <property type="entry name" value="Ser-Thr/Tyr_kinase_cat_dom"/>
</dbReference>
<keyword evidence="14 19" id="KW-1133">Transmembrane helix</keyword>
<evidence type="ECO:0000313" key="22">
    <source>
        <dbReference type="EMBL" id="KAJ6807345.1"/>
    </source>
</evidence>
<dbReference type="Gene3D" id="1.10.510.10">
    <property type="entry name" value="Transferase(Phosphotransferase) domain 1"/>
    <property type="match status" value="1"/>
</dbReference>
<dbReference type="GO" id="GO:0030246">
    <property type="term" value="F:carbohydrate binding"/>
    <property type="evidence" value="ECO:0007669"/>
    <property type="project" value="UniProtKB-KW"/>
</dbReference>
<dbReference type="GO" id="GO:0005886">
    <property type="term" value="C:plasma membrane"/>
    <property type="evidence" value="ECO:0007669"/>
    <property type="project" value="UniProtKB-SubCell"/>
</dbReference>
<feature type="chain" id="PRO_5043433188" description="non-specific serine/threonine protein kinase" evidence="20">
    <location>
        <begin position="26"/>
        <end position="655"/>
    </location>
</feature>
<evidence type="ECO:0000256" key="12">
    <source>
        <dbReference type="ARBA" id="ARBA00022777"/>
    </source>
</evidence>
<evidence type="ECO:0000256" key="10">
    <source>
        <dbReference type="ARBA" id="ARBA00022734"/>
    </source>
</evidence>
<dbReference type="SUPFAM" id="SSF56112">
    <property type="entry name" value="Protein kinase-like (PK-like)"/>
    <property type="match status" value="1"/>
</dbReference>
<dbReference type="InterPro" id="IPR019825">
    <property type="entry name" value="Lectin_legB_Mn/Ca_BS"/>
</dbReference>
<keyword evidence="12 22" id="KW-0418">Kinase</keyword>
<dbReference type="PROSITE" id="PS00108">
    <property type="entry name" value="PROTEIN_KINASE_ST"/>
    <property type="match status" value="1"/>
</dbReference>
<evidence type="ECO:0000256" key="5">
    <source>
        <dbReference type="ARBA" id="ARBA00022475"/>
    </source>
</evidence>
<comment type="similarity">
    <text evidence="3">In the C-terminal section; belongs to the protein kinase superfamily. Ser/Thr protein kinase family.</text>
</comment>
<evidence type="ECO:0000313" key="23">
    <source>
        <dbReference type="Proteomes" id="UP001140949"/>
    </source>
</evidence>
<dbReference type="Proteomes" id="UP001140949">
    <property type="component" value="Unassembled WGS sequence"/>
</dbReference>
<keyword evidence="16 22" id="KW-0675">Receptor</keyword>
<evidence type="ECO:0000256" key="16">
    <source>
        <dbReference type="ARBA" id="ARBA00023170"/>
    </source>
</evidence>
<comment type="caution">
    <text evidence="22">The sequence shown here is derived from an EMBL/GenBank/DDBJ whole genome shotgun (WGS) entry which is preliminary data.</text>
</comment>
<evidence type="ECO:0000256" key="13">
    <source>
        <dbReference type="ARBA" id="ARBA00022840"/>
    </source>
</evidence>
<dbReference type="GO" id="GO:0005524">
    <property type="term" value="F:ATP binding"/>
    <property type="evidence" value="ECO:0007669"/>
    <property type="project" value="UniProtKB-UniRule"/>
</dbReference>
<evidence type="ECO:0000256" key="15">
    <source>
        <dbReference type="ARBA" id="ARBA00023136"/>
    </source>
</evidence>
<dbReference type="InterPro" id="IPR050528">
    <property type="entry name" value="L-type_Lectin-RKs"/>
</dbReference>
<dbReference type="PANTHER" id="PTHR27007">
    <property type="match status" value="1"/>
</dbReference>
<evidence type="ECO:0000256" key="19">
    <source>
        <dbReference type="SAM" id="Phobius"/>
    </source>
</evidence>
<evidence type="ECO:0000256" key="20">
    <source>
        <dbReference type="SAM" id="SignalP"/>
    </source>
</evidence>
<evidence type="ECO:0000256" key="18">
    <source>
        <dbReference type="PROSITE-ProRule" id="PRU10141"/>
    </source>
</evidence>
<protein>
    <recommendedName>
        <fullName evidence="4">non-specific serine/threonine protein kinase</fullName>
        <ecNumber evidence="4">2.7.11.1</ecNumber>
    </recommendedName>
</protein>
<evidence type="ECO:0000256" key="4">
    <source>
        <dbReference type="ARBA" id="ARBA00012513"/>
    </source>
</evidence>
<keyword evidence="23" id="KW-1185">Reference proteome</keyword>
<keyword evidence="10" id="KW-0430">Lectin</keyword>
<organism evidence="22 23">
    <name type="scientific">Iris pallida</name>
    <name type="common">Sweet iris</name>
    <dbReference type="NCBI Taxonomy" id="29817"/>
    <lineage>
        <taxon>Eukaryota</taxon>
        <taxon>Viridiplantae</taxon>
        <taxon>Streptophyta</taxon>
        <taxon>Embryophyta</taxon>
        <taxon>Tracheophyta</taxon>
        <taxon>Spermatophyta</taxon>
        <taxon>Magnoliopsida</taxon>
        <taxon>Liliopsida</taxon>
        <taxon>Asparagales</taxon>
        <taxon>Iridaceae</taxon>
        <taxon>Iridoideae</taxon>
        <taxon>Irideae</taxon>
        <taxon>Iris</taxon>
    </lineage>
</organism>
<dbReference type="EC" id="2.7.11.1" evidence="4"/>
<dbReference type="SMART" id="SM00220">
    <property type="entry name" value="S_TKc"/>
    <property type="match status" value="1"/>
</dbReference>
<accession>A0AAX6EUA7</accession>
<dbReference type="PROSITE" id="PS00307">
    <property type="entry name" value="LECTIN_LEGUME_BETA"/>
    <property type="match status" value="1"/>
</dbReference>
<keyword evidence="17" id="KW-0325">Glycoprotein</keyword>
<evidence type="ECO:0000256" key="8">
    <source>
        <dbReference type="ARBA" id="ARBA00022692"/>
    </source>
</evidence>
<dbReference type="InterPro" id="IPR011009">
    <property type="entry name" value="Kinase-like_dom_sf"/>
</dbReference>
<feature type="domain" description="Protein kinase" evidence="21">
    <location>
        <begin position="348"/>
        <end position="620"/>
    </location>
</feature>
<dbReference type="FunFam" id="1.10.510.10:FF:000517">
    <property type="entry name" value="Putative receptor kinase Lecrk"/>
    <property type="match status" value="1"/>
</dbReference>
<dbReference type="GO" id="GO:0004674">
    <property type="term" value="F:protein serine/threonine kinase activity"/>
    <property type="evidence" value="ECO:0007669"/>
    <property type="project" value="UniProtKB-KW"/>
</dbReference>